<feature type="compositionally biased region" description="Low complexity" evidence="9">
    <location>
        <begin position="566"/>
        <end position="596"/>
    </location>
</feature>
<organism evidence="11 12">
    <name type="scientific">Polarella glacialis</name>
    <name type="common">Dinoflagellate</name>
    <dbReference type="NCBI Taxonomy" id="89957"/>
    <lineage>
        <taxon>Eukaryota</taxon>
        <taxon>Sar</taxon>
        <taxon>Alveolata</taxon>
        <taxon>Dinophyceae</taxon>
        <taxon>Suessiales</taxon>
        <taxon>Suessiaceae</taxon>
        <taxon>Polarella</taxon>
    </lineage>
</organism>
<dbReference type="GO" id="GO:0045814">
    <property type="term" value="P:negative regulation of gene expression, epigenetic"/>
    <property type="evidence" value="ECO:0007669"/>
    <property type="project" value="TreeGrafter"/>
</dbReference>
<reference evidence="11" key="1">
    <citation type="submission" date="2021-02" db="EMBL/GenBank/DDBJ databases">
        <authorList>
            <person name="Dougan E. K."/>
            <person name="Rhodes N."/>
            <person name="Thang M."/>
            <person name="Chan C."/>
        </authorList>
    </citation>
    <scope>NUCLEOTIDE SEQUENCE</scope>
</reference>
<comment type="pathway">
    <text evidence="7">Protein modification.</text>
</comment>
<feature type="region of interest" description="Disordered" evidence="9">
    <location>
        <begin position="510"/>
        <end position="533"/>
    </location>
</feature>
<dbReference type="GO" id="GO:0003677">
    <property type="term" value="F:DNA binding"/>
    <property type="evidence" value="ECO:0007669"/>
    <property type="project" value="TreeGrafter"/>
</dbReference>
<dbReference type="PRINTS" id="PR01849">
    <property type="entry name" value="UBIQUITINACT"/>
</dbReference>
<dbReference type="InterPro" id="IPR035985">
    <property type="entry name" value="Ubiquitin-activating_enz"/>
</dbReference>
<keyword evidence="6" id="KW-0539">Nucleus</keyword>
<feature type="region of interest" description="Disordered" evidence="9">
    <location>
        <begin position="460"/>
        <end position="482"/>
    </location>
</feature>
<dbReference type="EMBL" id="CAJNNV010027099">
    <property type="protein sequence ID" value="CAE8619478.1"/>
    <property type="molecule type" value="Genomic_DNA"/>
</dbReference>
<dbReference type="SMART" id="SM00249">
    <property type="entry name" value="PHD"/>
    <property type="match status" value="1"/>
</dbReference>
<evidence type="ECO:0000256" key="3">
    <source>
        <dbReference type="ARBA" id="ARBA00022723"/>
    </source>
</evidence>
<dbReference type="InterPro" id="IPR001965">
    <property type="entry name" value="Znf_PHD"/>
</dbReference>
<feature type="compositionally biased region" description="Basic and acidic residues" evidence="9">
    <location>
        <begin position="516"/>
        <end position="529"/>
    </location>
</feature>
<feature type="compositionally biased region" description="Basic and acidic residues" evidence="9">
    <location>
        <begin position="825"/>
        <end position="845"/>
    </location>
</feature>
<evidence type="ECO:0000256" key="8">
    <source>
        <dbReference type="PROSITE-ProRule" id="PRU00146"/>
    </source>
</evidence>
<feature type="region of interest" description="Disordered" evidence="9">
    <location>
        <begin position="566"/>
        <end position="630"/>
    </location>
</feature>
<keyword evidence="4 8" id="KW-0863">Zinc-finger</keyword>
<gene>
    <name evidence="11" type="ORF">PGLA1383_LOCUS37066</name>
</gene>
<evidence type="ECO:0000256" key="5">
    <source>
        <dbReference type="ARBA" id="ARBA00022833"/>
    </source>
</evidence>
<dbReference type="InterPro" id="IPR019787">
    <property type="entry name" value="Znf_PHD-finger"/>
</dbReference>
<keyword evidence="12" id="KW-1185">Reference proteome</keyword>
<evidence type="ECO:0000256" key="9">
    <source>
        <dbReference type="SAM" id="MobiDB-lite"/>
    </source>
</evidence>
<feature type="compositionally biased region" description="Basic and acidic residues" evidence="9">
    <location>
        <begin position="882"/>
        <end position="891"/>
    </location>
</feature>
<evidence type="ECO:0000313" key="11">
    <source>
        <dbReference type="EMBL" id="CAE8619478.1"/>
    </source>
</evidence>
<keyword evidence="3" id="KW-0479">Metal-binding</keyword>
<dbReference type="Proteomes" id="UP000654075">
    <property type="component" value="Unassembled WGS sequence"/>
</dbReference>
<dbReference type="GO" id="GO:0005634">
    <property type="term" value="C:nucleus"/>
    <property type="evidence" value="ECO:0007669"/>
    <property type="project" value="UniProtKB-SubCell"/>
</dbReference>
<dbReference type="OrthoDB" id="443562at2759"/>
<accession>A0A813G479</accession>
<feature type="domain" description="PHD-type" evidence="10">
    <location>
        <begin position="655"/>
        <end position="709"/>
    </location>
</feature>
<evidence type="ECO:0000313" key="12">
    <source>
        <dbReference type="Proteomes" id="UP000654075"/>
    </source>
</evidence>
<protein>
    <recommendedName>
        <fullName evidence="10">PHD-type domain-containing protein</fullName>
    </recommendedName>
</protein>
<feature type="region of interest" description="Disordered" evidence="9">
    <location>
        <begin position="804"/>
        <end position="894"/>
    </location>
</feature>
<evidence type="ECO:0000256" key="2">
    <source>
        <dbReference type="ARBA" id="ARBA00005673"/>
    </source>
</evidence>
<comment type="caution">
    <text evidence="11">The sequence shown here is derived from an EMBL/GenBank/DDBJ whole genome shotgun (WGS) entry which is preliminary data.</text>
</comment>
<dbReference type="PANTHER" id="PTHR12628:SF10">
    <property type="entry name" value="HOMEOBOX DOMAIN-CONTAINING PROTEIN"/>
    <property type="match status" value="1"/>
</dbReference>
<dbReference type="GO" id="GO:0003682">
    <property type="term" value="F:chromatin binding"/>
    <property type="evidence" value="ECO:0007669"/>
    <property type="project" value="TreeGrafter"/>
</dbReference>
<feature type="compositionally biased region" description="Acidic residues" evidence="9">
    <location>
        <begin position="603"/>
        <end position="616"/>
    </location>
</feature>
<dbReference type="InterPro" id="IPR000011">
    <property type="entry name" value="UBQ/SUMO-activ_enz_E1-like"/>
</dbReference>
<comment type="similarity">
    <text evidence="2">Belongs to the ubiquitin-activating E1 family.</text>
</comment>
<dbReference type="SUPFAM" id="SSF69572">
    <property type="entry name" value="Activating enzymes of the ubiquitin-like proteins"/>
    <property type="match status" value="1"/>
</dbReference>
<dbReference type="PROSITE" id="PS50016">
    <property type="entry name" value="ZF_PHD_2"/>
    <property type="match status" value="1"/>
</dbReference>
<proteinExistence type="inferred from homology"/>
<feature type="compositionally biased region" description="Low complexity" evidence="9">
    <location>
        <begin position="471"/>
        <end position="482"/>
    </location>
</feature>
<dbReference type="SUPFAM" id="SSF57903">
    <property type="entry name" value="FYVE/PHD zinc finger"/>
    <property type="match status" value="1"/>
</dbReference>
<evidence type="ECO:0000256" key="6">
    <source>
        <dbReference type="ARBA" id="ARBA00023242"/>
    </source>
</evidence>
<dbReference type="Pfam" id="PF00899">
    <property type="entry name" value="ThiF"/>
    <property type="match status" value="1"/>
</dbReference>
<evidence type="ECO:0000256" key="7">
    <source>
        <dbReference type="ARBA" id="ARBA00043952"/>
    </source>
</evidence>
<evidence type="ECO:0000256" key="4">
    <source>
        <dbReference type="ARBA" id="ARBA00022771"/>
    </source>
</evidence>
<evidence type="ECO:0000256" key="1">
    <source>
        <dbReference type="ARBA" id="ARBA00004123"/>
    </source>
</evidence>
<keyword evidence="5" id="KW-0862">Zinc</keyword>
<feature type="compositionally biased region" description="Gly residues" evidence="9">
    <location>
        <begin position="461"/>
        <end position="470"/>
    </location>
</feature>
<dbReference type="InterPro" id="IPR013083">
    <property type="entry name" value="Znf_RING/FYVE/PHD"/>
</dbReference>
<evidence type="ECO:0000259" key="10">
    <source>
        <dbReference type="PROSITE" id="PS50016"/>
    </source>
</evidence>
<name>A0A813G479_POLGL</name>
<dbReference type="GO" id="GO:0008270">
    <property type="term" value="F:zinc ion binding"/>
    <property type="evidence" value="ECO:0007669"/>
    <property type="project" value="UniProtKB-KW"/>
</dbReference>
<sequence length="975" mass="103377">MFCCKAAGPAPGEPMMVTAETATATAPAWGDWMGAWKAEAGQTDVEQDRLSRAQAAFGGETLARMKDINVLIIGCRGVGVEAAKNLILSNVGSVRVWDPSPARHEDRGANFYLTETSIGKPRAAECLAQLKSLNPYCKVEVLDCEEAKLPDCLAEADVLSSGRGYGAVVVTELLPSQTLVALNSAARSRGVAFMLAVNSGVTASIFSDFGPRTQGRNDTQVMNALAENLPPFQICRISRVSIASTAAALCALHFPTCPLAPDSARVGELPGSRFDAHCNPPRGLLLGPPTTFTPSAQRFTSAFPQQQAAMAASQQNYAHDWQSSAVPPTIRRPWRVFEEDLEDKLADASSQGGEVVASVRERLASVQAKGAQAAFMGLPEDQQRGYAEVSMLELSAYVCWRQSQAARQNSDAPPATEFEAAWDILDCDDKAEWVPEDPRAVLAADGQWAPLLADGPPLCAEGGGAVGGSGQQTQQPTPAAAAPRVPLKAEPVPVALSVAAAATAAAAVKSNSAPLKQEREQHHGPKDDGSEGLAEEALRLVRGRDAADKSAEASIVAASLAGARPVRSCRAAPAPAAPAPSSRRGAGARRQVASRQVNRGQEEPEAEEEQGEEIEDVPNPGGGGGAVPTRRGGVAKKLVLKGPMAAECLCPEALDANCCTCGTGEATDDNDLGLCDRCDRAFHQRCHNPPIAHFGHPEDQWFCADCTLELGKLRKLSLQVGDFAWVQGPGDTSSWPARVLRIDFVSLADPKPYWVQYFDTGAPSGIWAGAAHATDWEDGPAFSSIREARRRNAVRLAEGAGAPPISAAAGITQPPVRTRAAPQRHSAEEGPPRRKRPVAEEEPPPKRRSARRVVEQAESEDEEETSKVTQQVDEMRSLIAAAKERQRRLEQELDEEAEKIAAKKSPLDSCAVVAEKDDANPEPGLAKDNANPEPGLAKDKANSEPGLAKAAADEEMNAEPGLARDADEGEMLAVQ</sequence>
<dbReference type="InterPro" id="IPR000594">
    <property type="entry name" value="ThiF_NAD_FAD-bd"/>
</dbReference>
<dbReference type="AlphaFoldDB" id="A0A813G479"/>
<dbReference type="GO" id="GO:0008641">
    <property type="term" value="F:ubiquitin-like modifier activating enzyme activity"/>
    <property type="evidence" value="ECO:0007669"/>
    <property type="project" value="InterPro"/>
</dbReference>
<dbReference type="Pfam" id="PF00628">
    <property type="entry name" value="PHD"/>
    <property type="match status" value="1"/>
</dbReference>
<dbReference type="PANTHER" id="PTHR12628">
    <property type="entry name" value="POLYCOMB-LIKE TRANSCRIPTION FACTOR"/>
    <property type="match status" value="1"/>
</dbReference>
<comment type="subcellular location">
    <subcellularLocation>
        <location evidence="1">Nucleus</location>
    </subcellularLocation>
</comment>
<dbReference type="Gene3D" id="3.40.50.720">
    <property type="entry name" value="NAD(P)-binding Rossmann-like Domain"/>
    <property type="match status" value="1"/>
</dbReference>
<feature type="region of interest" description="Disordered" evidence="9">
    <location>
        <begin position="916"/>
        <end position="975"/>
    </location>
</feature>
<dbReference type="InterPro" id="IPR011011">
    <property type="entry name" value="Znf_FYVE_PHD"/>
</dbReference>
<dbReference type="Gene3D" id="3.30.40.10">
    <property type="entry name" value="Zinc/RING finger domain, C3HC4 (zinc finger)"/>
    <property type="match status" value="1"/>
</dbReference>